<dbReference type="AlphaFoldDB" id="A0A345P677"/>
<dbReference type="EMBL" id="CP031222">
    <property type="protein sequence ID" value="AXI02786.1"/>
    <property type="molecule type" value="Genomic_DNA"/>
</dbReference>
<dbReference type="SUPFAM" id="SSF54523">
    <property type="entry name" value="Pili subunits"/>
    <property type="match status" value="1"/>
</dbReference>
<feature type="transmembrane region" description="Helical" evidence="11">
    <location>
        <begin position="26"/>
        <end position="47"/>
    </location>
</feature>
<keyword evidence="8 11" id="KW-1133">Transmembrane helix</keyword>
<protein>
    <recommendedName>
        <fullName evidence="3">Type II secretion system protein J</fullName>
    </recommendedName>
</protein>
<organism evidence="12 13">
    <name type="scientific">Aquirhabdus parva</name>
    <dbReference type="NCBI Taxonomy" id="2283318"/>
    <lineage>
        <taxon>Bacteria</taxon>
        <taxon>Pseudomonadati</taxon>
        <taxon>Pseudomonadota</taxon>
        <taxon>Gammaproteobacteria</taxon>
        <taxon>Moraxellales</taxon>
        <taxon>Moraxellaceae</taxon>
        <taxon>Aquirhabdus</taxon>
    </lineage>
</organism>
<dbReference type="KEGG" id="mbah:HYN46_08025"/>
<dbReference type="InterPro" id="IPR045584">
    <property type="entry name" value="Pilin-like"/>
</dbReference>
<dbReference type="Proteomes" id="UP000253940">
    <property type="component" value="Chromosome"/>
</dbReference>
<dbReference type="Pfam" id="PF07963">
    <property type="entry name" value="N_methyl"/>
    <property type="match status" value="1"/>
</dbReference>
<comment type="subcellular location">
    <subcellularLocation>
        <location evidence="1">Cell inner membrane</location>
        <topology evidence="1">Single-pass membrane protein</topology>
    </subcellularLocation>
</comment>
<dbReference type="OrthoDB" id="9794345at2"/>
<dbReference type="NCBIfam" id="TIGR02532">
    <property type="entry name" value="IV_pilin_GFxxxE"/>
    <property type="match status" value="1"/>
</dbReference>
<comment type="similarity">
    <text evidence="2">Belongs to the GSP J family.</text>
</comment>
<dbReference type="InterPro" id="IPR012902">
    <property type="entry name" value="N_methyl_site"/>
</dbReference>
<evidence type="ECO:0000313" key="13">
    <source>
        <dbReference type="Proteomes" id="UP000253940"/>
    </source>
</evidence>
<reference evidence="12 13" key="1">
    <citation type="submission" date="2018-07" db="EMBL/GenBank/DDBJ databases">
        <title>Genome sequencing of Moraxellaceae gen. HYN0046.</title>
        <authorList>
            <person name="Kim M."/>
            <person name="Yi H."/>
        </authorList>
    </citation>
    <scope>NUCLEOTIDE SEQUENCE [LARGE SCALE GENOMIC DNA]</scope>
    <source>
        <strain evidence="12 13">HYN0046</strain>
    </source>
</reference>
<feature type="region of interest" description="Disordered" evidence="10">
    <location>
        <begin position="172"/>
        <end position="192"/>
    </location>
</feature>
<keyword evidence="13" id="KW-1185">Reference proteome</keyword>
<dbReference type="PANTHER" id="PTHR39583">
    <property type="entry name" value="TYPE II SECRETION SYSTEM PROTEIN J-RELATED"/>
    <property type="match status" value="1"/>
</dbReference>
<evidence type="ECO:0000256" key="6">
    <source>
        <dbReference type="ARBA" id="ARBA00022519"/>
    </source>
</evidence>
<feature type="region of interest" description="Disordered" evidence="10">
    <location>
        <begin position="230"/>
        <end position="293"/>
    </location>
</feature>
<dbReference type="InterPro" id="IPR010055">
    <property type="entry name" value="T2SS_protein-GspJ"/>
</dbReference>
<dbReference type="GO" id="GO:0015627">
    <property type="term" value="C:type II protein secretion system complex"/>
    <property type="evidence" value="ECO:0007669"/>
    <property type="project" value="InterPro"/>
</dbReference>
<keyword evidence="6" id="KW-0997">Cell inner membrane</keyword>
<evidence type="ECO:0000256" key="10">
    <source>
        <dbReference type="SAM" id="MobiDB-lite"/>
    </source>
</evidence>
<evidence type="ECO:0000256" key="7">
    <source>
        <dbReference type="ARBA" id="ARBA00022692"/>
    </source>
</evidence>
<gene>
    <name evidence="12" type="primary">gspJ</name>
    <name evidence="12" type="ORF">HYN46_08025</name>
</gene>
<evidence type="ECO:0000256" key="3">
    <source>
        <dbReference type="ARBA" id="ARBA00021539"/>
    </source>
</evidence>
<dbReference type="Pfam" id="PF11612">
    <property type="entry name" value="T2SSJ"/>
    <property type="match status" value="1"/>
</dbReference>
<evidence type="ECO:0000256" key="5">
    <source>
        <dbReference type="ARBA" id="ARBA00022481"/>
    </source>
</evidence>
<dbReference type="GO" id="GO:0015628">
    <property type="term" value="P:protein secretion by the type II secretion system"/>
    <property type="evidence" value="ECO:0007669"/>
    <property type="project" value="InterPro"/>
</dbReference>
<name>A0A345P677_9GAMM</name>
<dbReference type="Gene3D" id="3.10.610.10">
    <property type="entry name" value="GSPII I/J protein-like"/>
    <property type="match status" value="1"/>
</dbReference>
<evidence type="ECO:0000256" key="1">
    <source>
        <dbReference type="ARBA" id="ARBA00004377"/>
    </source>
</evidence>
<evidence type="ECO:0000256" key="11">
    <source>
        <dbReference type="SAM" id="Phobius"/>
    </source>
</evidence>
<keyword evidence="7 11" id="KW-0812">Transmembrane</keyword>
<dbReference type="PROSITE" id="PS00409">
    <property type="entry name" value="PROKAR_NTER_METHYL"/>
    <property type="match status" value="1"/>
</dbReference>
<evidence type="ECO:0000256" key="4">
    <source>
        <dbReference type="ARBA" id="ARBA00022475"/>
    </source>
</evidence>
<evidence type="ECO:0000256" key="9">
    <source>
        <dbReference type="ARBA" id="ARBA00023136"/>
    </source>
</evidence>
<keyword evidence="4" id="KW-1003">Cell membrane</keyword>
<dbReference type="RefSeq" id="WP_114898896.1">
    <property type="nucleotide sequence ID" value="NZ_CP031222.1"/>
</dbReference>
<dbReference type="NCBIfam" id="TIGR01711">
    <property type="entry name" value="gspJ"/>
    <property type="match status" value="1"/>
</dbReference>
<evidence type="ECO:0000313" key="12">
    <source>
        <dbReference type="EMBL" id="AXI02786.1"/>
    </source>
</evidence>
<keyword evidence="5" id="KW-0488">Methylation</keyword>
<evidence type="ECO:0000256" key="8">
    <source>
        <dbReference type="ARBA" id="ARBA00022989"/>
    </source>
</evidence>
<feature type="compositionally biased region" description="Polar residues" evidence="10">
    <location>
        <begin position="230"/>
        <end position="277"/>
    </location>
</feature>
<evidence type="ECO:0000256" key="2">
    <source>
        <dbReference type="ARBA" id="ARBA00011084"/>
    </source>
</evidence>
<sequence>MFPDYQTQNRRHRTHPAMYFEKGFTLIELIVAMAIFAVLTLAGWQVFENLIQMRERTAIKAEQINGIQATYEQLSRDFTQAIPRSATIASNKESALLIRDNELHLTRTGVIDPLQIGVSPLERVIYSVQQGQLIRQSFAQVDQTGNLIPIKTVMLDDVSDWAVSAIDDSADRASTTSWPVGTDGTIPTSSEPESQAFIKLPLAVQITLTSHGQQLKWLFPLVKNLPSSMQATQNTNGAGASAVAPTNPQNDTNANQAPTTNINQPEDNQNTAQTAPQNPVADNAVPTTGGGRD</sequence>
<accession>A0A345P677</accession>
<dbReference type="InterPro" id="IPR051621">
    <property type="entry name" value="T2SS_protein_J"/>
</dbReference>
<dbReference type="GO" id="GO:0005886">
    <property type="term" value="C:plasma membrane"/>
    <property type="evidence" value="ECO:0007669"/>
    <property type="project" value="UniProtKB-SubCell"/>
</dbReference>
<proteinExistence type="inferred from homology"/>
<keyword evidence="9 11" id="KW-0472">Membrane</keyword>
<dbReference type="PANTHER" id="PTHR39583:SF2">
    <property type="entry name" value="TYPE II SECRETION SYSTEM PROTEIN J"/>
    <property type="match status" value="1"/>
</dbReference>